<evidence type="ECO:0000313" key="2">
    <source>
        <dbReference type="Proteomes" id="UP000054279"/>
    </source>
</evidence>
<dbReference type="OrthoDB" id="185373at2759"/>
<dbReference type="HOGENOM" id="CLU_2284159_0_0_1"/>
<dbReference type="Proteomes" id="UP000054279">
    <property type="component" value="Unassembled WGS sequence"/>
</dbReference>
<evidence type="ECO:0000313" key="1">
    <source>
        <dbReference type="EMBL" id="KIJ38423.1"/>
    </source>
</evidence>
<organism evidence="1 2">
    <name type="scientific">Sphaerobolus stellatus (strain SS14)</name>
    <dbReference type="NCBI Taxonomy" id="990650"/>
    <lineage>
        <taxon>Eukaryota</taxon>
        <taxon>Fungi</taxon>
        <taxon>Dikarya</taxon>
        <taxon>Basidiomycota</taxon>
        <taxon>Agaricomycotina</taxon>
        <taxon>Agaricomycetes</taxon>
        <taxon>Phallomycetidae</taxon>
        <taxon>Geastrales</taxon>
        <taxon>Sphaerobolaceae</taxon>
        <taxon>Sphaerobolus</taxon>
    </lineage>
</organism>
<sequence>MFDGCGHRKQDSAAFVIWTMLVQRGWKFEKDTLDTWVECLCRLGHIDIATNFVCTYMGTDKAGYLSEGNTTPDIDTCTLLLKMAYTLGQNLEVKEKIRQFLPKIWSQIESRYVL</sequence>
<proteinExistence type="predicted"/>
<protein>
    <submittedName>
        <fullName evidence="1">Uncharacterized protein</fullName>
    </submittedName>
</protein>
<reference evidence="1 2" key="1">
    <citation type="submission" date="2014-06" db="EMBL/GenBank/DDBJ databases">
        <title>Evolutionary Origins and Diversification of the Mycorrhizal Mutualists.</title>
        <authorList>
            <consortium name="DOE Joint Genome Institute"/>
            <consortium name="Mycorrhizal Genomics Consortium"/>
            <person name="Kohler A."/>
            <person name="Kuo A."/>
            <person name="Nagy L.G."/>
            <person name="Floudas D."/>
            <person name="Copeland A."/>
            <person name="Barry K.W."/>
            <person name="Cichocki N."/>
            <person name="Veneault-Fourrey C."/>
            <person name="LaButti K."/>
            <person name="Lindquist E.A."/>
            <person name="Lipzen A."/>
            <person name="Lundell T."/>
            <person name="Morin E."/>
            <person name="Murat C."/>
            <person name="Riley R."/>
            <person name="Ohm R."/>
            <person name="Sun H."/>
            <person name="Tunlid A."/>
            <person name="Henrissat B."/>
            <person name="Grigoriev I.V."/>
            <person name="Hibbett D.S."/>
            <person name="Martin F."/>
        </authorList>
    </citation>
    <scope>NUCLEOTIDE SEQUENCE [LARGE SCALE GENOMIC DNA]</scope>
    <source>
        <strain evidence="1 2">SS14</strain>
    </source>
</reference>
<accession>A0A0C9U638</accession>
<name>A0A0C9U638_SPHS4</name>
<gene>
    <name evidence="1" type="ORF">M422DRAFT_258790</name>
</gene>
<dbReference type="EMBL" id="KN837160">
    <property type="protein sequence ID" value="KIJ38423.1"/>
    <property type="molecule type" value="Genomic_DNA"/>
</dbReference>
<keyword evidence="2" id="KW-1185">Reference proteome</keyword>
<dbReference type="AlphaFoldDB" id="A0A0C9U638"/>